<keyword evidence="2" id="KW-1185">Reference proteome</keyword>
<accession>A0ACC1MUY1</accession>
<evidence type="ECO:0000313" key="1">
    <source>
        <dbReference type="EMBL" id="KAJ2970812.1"/>
    </source>
</evidence>
<proteinExistence type="predicted"/>
<dbReference type="Proteomes" id="UP001143910">
    <property type="component" value="Unassembled WGS sequence"/>
</dbReference>
<sequence length="162" mass="18067">MIQSWDLLNTTVYERYVASGDMNTAAIPDLEEILDYSRRSGAERGGISPVDVLIYVGVTDVVCNPDGVLEALRLADWEGKMDFRGKPWMELPWLSSSGNRAGRVKAVPNLWFVEVEEAGHMVPFEQPLVALSLMKQWLGHLDQTREAADPTMAATDQVIMTK</sequence>
<protein>
    <submittedName>
        <fullName evidence="1">Uncharacterized protein</fullName>
    </submittedName>
</protein>
<name>A0ACC1MUY1_9HYPO</name>
<organism evidence="1 2">
    <name type="scientific">Zarea fungicola</name>
    <dbReference type="NCBI Taxonomy" id="93591"/>
    <lineage>
        <taxon>Eukaryota</taxon>
        <taxon>Fungi</taxon>
        <taxon>Dikarya</taxon>
        <taxon>Ascomycota</taxon>
        <taxon>Pezizomycotina</taxon>
        <taxon>Sordariomycetes</taxon>
        <taxon>Hypocreomycetidae</taxon>
        <taxon>Hypocreales</taxon>
        <taxon>Cordycipitaceae</taxon>
        <taxon>Zarea</taxon>
    </lineage>
</organism>
<gene>
    <name evidence="1" type="ORF">NQ176_g8005</name>
</gene>
<dbReference type="EMBL" id="JANJQO010001463">
    <property type="protein sequence ID" value="KAJ2970812.1"/>
    <property type="molecule type" value="Genomic_DNA"/>
</dbReference>
<reference evidence="1" key="1">
    <citation type="submission" date="2022-08" db="EMBL/GenBank/DDBJ databases">
        <title>Genome Sequence of Lecanicillium fungicola.</title>
        <authorList>
            <person name="Buettner E."/>
        </authorList>
    </citation>
    <scope>NUCLEOTIDE SEQUENCE</scope>
    <source>
        <strain evidence="1">Babe33</strain>
    </source>
</reference>
<comment type="caution">
    <text evidence="1">The sequence shown here is derived from an EMBL/GenBank/DDBJ whole genome shotgun (WGS) entry which is preliminary data.</text>
</comment>
<evidence type="ECO:0000313" key="2">
    <source>
        <dbReference type="Proteomes" id="UP001143910"/>
    </source>
</evidence>